<dbReference type="Gene3D" id="3.20.20.100">
    <property type="entry name" value="NADP-dependent oxidoreductase domain"/>
    <property type="match status" value="1"/>
</dbReference>
<dbReference type="InterPro" id="IPR036812">
    <property type="entry name" value="NAD(P)_OxRdtase_dom_sf"/>
</dbReference>
<organism evidence="5 6">
    <name type="scientific">Bifidobacterium simiarum</name>
    <dbReference type="NCBI Taxonomy" id="2045441"/>
    <lineage>
        <taxon>Bacteria</taxon>
        <taxon>Bacillati</taxon>
        <taxon>Actinomycetota</taxon>
        <taxon>Actinomycetes</taxon>
        <taxon>Bifidobacteriales</taxon>
        <taxon>Bifidobacteriaceae</taxon>
        <taxon>Bifidobacterium</taxon>
    </lineage>
</organism>
<evidence type="ECO:0000259" key="4">
    <source>
        <dbReference type="Pfam" id="PF00248"/>
    </source>
</evidence>
<proteinExistence type="predicted"/>
<dbReference type="Pfam" id="PF00248">
    <property type="entry name" value="Aldo_ket_red"/>
    <property type="match status" value="1"/>
</dbReference>
<dbReference type="InterPro" id="IPR020471">
    <property type="entry name" value="AKR"/>
</dbReference>
<dbReference type="PRINTS" id="PR00069">
    <property type="entry name" value="ALDKETRDTASE"/>
</dbReference>
<protein>
    <submittedName>
        <fullName evidence="5">Aldo/keto reductase</fullName>
    </submittedName>
</protein>
<sequence length="275" mass="30153">MPRLGMGTWHLAEGQRPESQEIAALQTGLDHGMTLIDTAEMYADGMAESLVGQAIKGRDRSKLFLVSKVYPHHAGRRFLRQSLEASLRRLGTDYLDLYLLHWRGSIPLAETVECMEQAKADGLIRNWGVSNFDTADMKELFATPGGDGCAVNQDLYHLGSRGVEYDLLPWMDAHGIPLMAYCPLAQAGTLRNGLLSSPVVRQIAAAHADQGITPMQVLLLFVLHRDDTIAIPCTGSSEHMLANLRVQDVTLSTDEMAALSRAFPAPTSKVPLDMQ</sequence>
<keyword evidence="6" id="KW-1185">Reference proteome</keyword>
<dbReference type="PIRSF" id="PIRSF000097">
    <property type="entry name" value="AKR"/>
    <property type="match status" value="1"/>
</dbReference>
<evidence type="ECO:0000256" key="3">
    <source>
        <dbReference type="PIRSR" id="PIRSR000097-3"/>
    </source>
</evidence>
<dbReference type="Proteomes" id="UP000231451">
    <property type="component" value="Unassembled WGS sequence"/>
</dbReference>
<accession>A0A2M9HGK7</accession>
<dbReference type="AlphaFoldDB" id="A0A2M9HGK7"/>
<reference evidence="5 6" key="1">
    <citation type="submission" date="2017-10" db="EMBL/GenBank/DDBJ databases">
        <title>Draft genome sequences of strains TRE 1, TRE 9, TRE H and TRI 7, isolated from tamarins, belonging to four potential novel Bifidobacterium species.</title>
        <authorList>
            <person name="Mattarelli P."/>
            <person name="Modesto M."/>
            <person name="Puglisi E."/>
            <person name="Morelli L."/>
            <person name="Spezio C."/>
            <person name="Bonetti A."/>
            <person name="Sandri C."/>
        </authorList>
    </citation>
    <scope>NUCLEOTIDE SEQUENCE [LARGE SCALE GENOMIC DNA]</scope>
    <source>
        <strain evidence="6">TRI7</strain>
    </source>
</reference>
<gene>
    <name evidence="5" type="ORF">CSQ87_02120</name>
</gene>
<dbReference type="GO" id="GO:0016491">
    <property type="term" value="F:oxidoreductase activity"/>
    <property type="evidence" value="ECO:0007669"/>
    <property type="project" value="InterPro"/>
</dbReference>
<dbReference type="PANTHER" id="PTHR43638">
    <property type="entry name" value="OXIDOREDUCTASE, ALDO/KETO REDUCTASE FAMILY PROTEIN"/>
    <property type="match status" value="1"/>
</dbReference>
<dbReference type="SUPFAM" id="SSF51430">
    <property type="entry name" value="NAD(P)-linked oxidoreductase"/>
    <property type="match status" value="1"/>
</dbReference>
<evidence type="ECO:0000256" key="2">
    <source>
        <dbReference type="PIRSR" id="PIRSR000097-2"/>
    </source>
</evidence>
<dbReference type="PANTHER" id="PTHR43638:SF3">
    <property type="entry name" value="ALDEHYDE REDUCTASE"/>
    <property type="match status" value="1"/>
</dbReference>
<dbReference type="InterPro" id="IPR023210">
    <property type="entry name" value="NADP_OxRdtase_dom"/>
</dbReference>
<dbReference type="CDD" id="cd19138">
    <property type="entry name" value="AKR_YeaE"/>
    <property type="match status" value="1"/>
</dbReference>
<dbReference type="EMBL" id="PEBK01000002">
    <property type="protein sequence ID" value="PJM75929.1"/>
    <property type="molecule type" value="Genomic_DNA"/>
</dbReference>
<feature type="binding site" evidence="2">
    <location>
        <position position="101"/>
    </location>
    <ligand>
        <name>substrate</name>
    </ligand>
</feature>
<evidence type="ECO:0000313" key="5">
    <source>
        <dbReference type="EMBL" id="PJM75929.1"/>
    </source>
</evidence>
<comment type="caution">
    <text evidence="5">The sequence shown here is derived from an EMBL/GenBank/DDBJ whole genome shotgun (WGS) entry which is preliminary data.</text>
</comment>
<name>A0A2M9HGK7_9BIFI</name>
<feature type="site" description="Lowers pKa of active site Tyr" evidence="3">
    <location>
        <position position="68"/>
    </location>
</feature>
<dbReference type="RefSeq" id="WP_100512464.1">
    <property type="nucleotide sequence ID" value="NZ_PEBK01000002.1"/>
</dbReference>
<dbReference type="OrthoDB" id="3664926at2"/>
<feature type="domain" description="NADP-dependent oxidoreductase" evidence="4">
    <location>
        <begin position="3"/>
        <end position="260"/>
    </location>
</feature>
<evidence type="ECO:0000313" key="6">
    <source>
        <dbReference type="Proteomes" id="UP000231451"/>
    </source>
</evidence>
<evidence type="ECO:0000256" key="1">
    <source>
        <dbReference type="PIRSR" id="PIRSR000097-1"/>
    </source>
</evidence>
<feature type="active site" description="Proton donor" evidence="1">
    <location>
        <position position="42"/>
    </location>
</feature>